<feature type="domain" description="Endonuclease/exonuclease/phosphatase" evidence="2">
    <location>
        <begin position="376"/>
        <end position="522"/>
    </location>
</feature>
<comment type="caution">
    <text evidence="4">The sequence shown here is derived from an EMBL/GenBank/DDBJ whole genome shotgun (WGS) entry which is preliminary data.</text>
</comment>
<evidence type="ECO:0000259" key="3">
    <source>
        <dbReference type="Pfam" id="PF14529"/>
    </source>
</evidence>
<keyword evidence="5" id="KW-1185">Reference proteome</keyword>
<gene>
    <name evidence="4" type="ORF">AWC38_SpisGene10591</name>
</gene>
<dbReference type="EMBL" id="LSMT01000166">
    <property type="protein sequence ID" value="PFX24804.1"/>
    <property type="molecule type" value="Genomic_DNA"/>
</dbReference>
<accession>A0A2B4S280</accession>
<dbReference type="SUPFAM" id="SSF56219">
    <property type="entry name" value="DNase I-like"/>
    <property type="match status" value="2"/>
</dbReference>
<dbReference type="OrthoDB" id="2121326at2759"/>
<proteinExistence type="predicted"/>
<dbReference type="InterPro" id="IPR036691">
    <property type="entry name" value="Endo/exonu/phosph_ase_sf"/>
</dbReference>
<dbReference type="InterPro" id="IPR005135">
    <property type="entry name" value="Endo/exonuclease/phosphatase"/>
</dbReference>
<feature type="coiled-coil region" evidence="1">
    <location>
        <begin position="688"/>
        <end position="789"/>
    </location>
</feature>
<protein>
    <recommendedName>
        <fullName evidence="2 3">Endonuclease/exonuclease/phosphatase domain-containing protein</fullName>
    </recommendedName>
</protein>
<dbReference type="GO" id="GO:0003824">
    <property type="term" value="F:catalytic activity"/>
    <property type="evidence" value="ECO:0007669"/>
    <property type="project" value="InterPro"/>
</dbReference>
<dbReference type="PANTHER" id="PTHR33395">
    <property type="entry name" value="TRANSCRIPTASE, PUTATIVE-RELATED-RELATED"/>
    <property type="match status" value="1"/>
</dbReference>
<reference evidence="5" key="1">
    <citation type="journal article" date="2017" name="bioRxiv">
        <title>Comparative analysis of the genomes of Stylophora pistillata and Acropora digitifera provides evidence for extensive differences between species of corals.</title>
        <authorList>
            <person name="Voolstra C.R."/>
            <person name="Li Y."/>
            <person name="Liew Y.J."/>
            <person name="Baumgarten S."/>
            <person name="Zoccola D."/>
            <person name="Flot J.-F."/>
            <person name="Tambutte S."/>
            <person name="Allemand D."/>
            <person name="Aranda M."/>
        </authorList>
    </citation>
    <scope>NUCLEOTIDE SEQUENCE [LARGE SCALE GENOMIC DNA]</scope>
</reference>
<evidence type="ECO:0000313" key="5">
    <source>
        <dbReference type="Proteomes" id="UP000225706"/>
    </source>
</evidence>
<dbReference type="AlphaFoldDB" id="A0A2B4S280"/>
<feature type="domain" description="Endonuclease/exonuclease/phosphatase" evidence="3">
    <location>
        <begin position="21"/>
        <end position="132"/>
    </location>
</feature>
<dbReference type="Proteomes" id="UP000225706">
    <property type="component" value="Unassembled WGS sequence"/>
</dbReference>
<evidence type="ECO:0000313" key="4">
    <source>
        <dbReference type="EMBL" id="PFX24804.1"/>
    </source>
</evidence>
<dbReference type="Gene3D" id="3.60.10.10">
    <property type="entry name" value="Endonuclease/exonuclease/phosphatase"/>
    <property type="match status" value="2"/>
</dbReference>
<evidence type="ECO:0000256" key="1">
    <source>
        <dbReference type="SAM" id="Coils"/>
    </source>
</evidence>
<dbReference type="GO" id="GO:0031012">
    <property type="term" value="C:extracellular matrix"/>
    <property type="evidence" value="ECO:0007669"/>
    <property type="project" value="TreeGrafter"/>
</dbReference>
<name>A0A2B4S280_STYPI</name>
<dbReference type="Gene3D" id="1.20.1480.30">
    <property type="entry name" value="Designed four-helix bundle protein"/>
    <property type="match status" value="1"/>
</dbReference>
<keyword evidence="1" id="KW-0175">Coiled coil</keyword>
<evidence type="ECO:0000259" key="2">
    <source>
        <dbReference type="Pfam" id="PF03372"/>
    </source>
</evidence>
<dbReference type="PANTHER" id="PTHR33395:SF22">
    <property type="entry name" value="REVERSE TRANSCRIPTASE DOMAIN-CONTAINING PROTEIN"/>
    <property type="match status" value="1"/>
</dbReference>
<dbReference type="Pfam" id="PF03372">
    <property type="entry name" value="Exo_endo_phos"/>
    <property type="match status" value="1"/>
</dbReference>
<organism evidence="4 5">
    <name type="scientific">Stylophora pistillata</name>
    <name type="common">Smooth cauliflower coral</name>
    <dbReference type="NCBI Taxonomy" id="50429"/>
    <lineage>
        <taxon>Eukaryota</taxon>
        <taxon>Metazoa</taxon>
        <taxon>Cnidaria</taxon>
        <taxon>Anthozoa</taxon>
        <taxon>Hexacorallia</taxon>
        <taxon>Scleractinia</taxon>
        <taxon>Astrocoeniina</taxon>
        <taxon>Pocilloporidae</taxon>
        <taxon>Stylophora</taxon>
    </lineage>
</organism>
<dbReference type="Pfam" id="PF14529">
    <property type="entry name" value="Exo_endo_phos_2"/>
    <property type="match status" value="1"/>
</dbReference>
<sequence>MGELLWAEIPLKNSGSYFLGVFYRPPSSDMNYLEGLKRSLEKVTVVSDHTNVVLLGDFNFPDIDWDLICPSQPNVLSDYFCDNIVNFYGFSQLIDEPTRQDAILDLVISNRPESLKNIQILDGIGSSDHNVVSLKLTCKVTRPYQRPKQIFDYKNANWDNFRLELSNIPWDAILNDNDTMEEVWLNWKSAFFKAIENNVPSKKIKSRQNVPWITSDIRKLFHKRKRLWKKAKSTQLEVDWNKYKSLRNKVKSELNKSYYQHVHSLIDSKNPKRFWSFIKSKTKNKSIPVTMKWSDRGVTASTGKDKAELFCKFFASVFTRPDPATDVDEDAHSHGSGFVIPDLISGDIHPHPGPHRQCNSRNPGPPLGKNTLKISSFNARSIVNKRLELQSHVALMNPDIIAITETWLHEGIADNEILPSSYNVLRNDRGSRGGGVLLAVKSNISCSRRPDLEEDICELLWAEIPLKNSGSYFLGVFYRPPSSDMNYLEGLKRSLEKVTVVSDHTNVVLLGDFNFPDIDWDLICPSQPNVLSDYFCDNIVNFYGFSQLIDEPTRQDAILDLVISNRPESLKNIQILDGIGSSDHNVVSLKLTCKVTRPYQRPKQIFDYKNANWDNFRLELSNIPWDAILNDNDTMEEEISEAILRIITKVDITKKDEWEKAIEKLLNDPLTLEAQKCIEELKQWYEKKEDVKDILRQVDTNVKDVKEELQHVNKEIKDVKQELKQQGEDFKDVKNELHEATEDVKNGLQQVDEDVKEAKEGVHQVNERVEQMQKKLKDVEKILKEITKAKACIPILLWVSSLLQKGQSITFQEPACYGPERTGSVLLHQELHEPQPLAVEGISCERVQETNQAPPEGPDIEAVISSFNDSFNYFSSICLRRLESTLLATGGEVCS</sequence>